<feature type="compositionally biased region" description="Polar residues" evidence="1">
    <location>
        <begin position="358"/>
        <end position="369"/>
    </location>
</feature>
<dbReference type="Pfam" id="PF00154">
    <property type="entry name" value="RecA_N"/>
    <property type="match status" value="1"/>
</dbReference>
<dbReference type="InterPro" id="IPR049428">
    <property type="entry name" value="RecA-like_N"/>
</dbReference>
<evidence type="ECO:0000256" key="1">
    <source>
        <dbReference type="SAM" id="MobiDB-lite"/>
    </source>
</evidence>
<feature type="region of interest" description="Disordered" evidence="1">
    <location>
        <begin position="356"/>
        <end position="377"/>
    </location>
</feature>
<name>A0A6J7WT06_9CAUD</name>
<accession>A0A6J7WT06</accession>
<evidence type="ECO:0000259" key="2">
    <source>
        <dbReference type="Pfam" id="PF00154"/>
    </source>
</evidence>
<organism evidence="3">
    <name type="scientific">uncultured Caudovirales phage</name>
    <dbReference type="NCBI Taxonomy" id="2100421"/>
    <lineage>
        <taxon>Viruses</taxon>
        <taxon>Duplodnaviria</taxon>
        <taxon>Heunggongvirae</taxon>
        <taxon>Uroviricota</taxon>
        <taxon>Caudoviricetes</taxon>
        <taxon>Peduoviridae</taxon>
        <taxon>Maltschvirus</taxon>
        <taxon>Maltschvirus maltsch</taxon>
    </lineage>
</organism>
<sequence length="377" mass="41483">MANFLKKLLKAEHAGVLSELIESSESRELYAGDPALDWCVKGWHSGGINLIYGPSGSGKSCVAMRSAADAWKKNQDSLIVIFDSEYFYKGKENLKRLLDFGIDPDKVVLVFGNTISKLFDNLPDLEEDIKSGAVKIAAIIIDSIGAIQNLNAENKIIKGEAEAAGDAHRGNAKALNPILGVFNRITAEHNIPLFAVQHCIKNQEQYGDRYILIGGERLKFLSQRVLFVEGSNAKDGKLTVDEEAFDPAHPESEIVGKKILAKCVKSRGGMEGGRVEFWFNFKEARFARPAVSLFNLAVNLGIIYHPEKDGKVNNIWWAYSLVGKEIKAQGAAKMQELLASDSEIFNRVMADCRHSKSKNGTAEQVSPSVTDEELIAQ</sequence>
<dbReference type="SUPFAM" id="SSF52540">
    <property type="entry name" value="P-loop containing nucleoside triphosphate hydrolases"/>
    <property type="match status" value="1"/>
</dbReference>
<proteinExistence type="predicted"/>
<protein>
    <submittedName>
        <fullName evidence="3">Recombinase A</fullName>
    </submittedName>
</protein>
<feature type="domain" description="RecA-like N-terminal" evidence="2">
    <location>
        <begin position="35"/>
        <end position="226"/>
    </location>
</feature>
<dbReference type="Gene3D" id="3.40.50.300">
    <property type="entry name" value="P-loop containing nucleotide triphosphate hydrolases"/>
    <property type="match status" value="1"/>
</dbReference>
<gene>
    <name evidence="3" type="ORF">UFOVP244_49</name>
</gene>
<evidence type="ECO:0000313" key="3">
    <source>
        <dbReference type="EMBL" id="CAB5220877.1"/>
    </source>
</evidence>
<dbReference type="EMBL" id="LR798292">
    <property type="protein sequence ID" value="CAB5220877.1"/>
    <property type="molecule type" value="Genomic_DNA"/>
</dbReference>
<dbReference type="InterPro" id="IPR027417">
    <property type="entry name" value="P-loop_NTPase"/>
</dbReference>
<reference evidence="3" key="1">
    <citation type="submission" date="2020-05" db="EMBL/GenBank/DDBJ databases">
        <authorList>
            <person name="Chiriac C."/>
            <person name="Salcher M."/>
            <person name="Ghai R."/>
            <person name="Kavagutti S V."/>
        </authorList>
    </citation>
    <scope>NUCLEOTIDE SEQUENCE</scope>
</reference>